<evidence type="ECO:0000259" key="2">
    <source>
        <dbReference type="Pfam" id="PF00582"/>
    </source>
</evidence>
<dbReference type="InterPro" id="IPR006016">
    <property type="entry name" value="UspA"/>
</dbReference>
<dbReference type="SUPFAM" id="SSF52402">
    <property type="entry name" value="Adenine nucleotide alpha hydrolases-like"/>
    <property type="match status" value="1"/>
</dbReference>
<dbReference type="PANTHER" id="PTHR46553">
    <property type="entry name" value="ADENINE NUCLEOTIDE ALPHA HYDROLASES-LIKE SUPERFAMILY PROTEIN"/>
    <property type="match status" value="1"/>
</dbReference>
<dbReference type="Proteomes" id="UP001596174">
    <property type="component" value="Unassembled WGS sequence"/>
</dbReference>
<evidence type="ECO:0000313" key="4">
    <source>
        <dbReference type="Proteomes" id="UP001596174"/>
    </source>
</evidence>
<feature type="domain" description="UspA" evidence="2">
    <location>
        <begin position="10"/>
        <end position="145"/>
    </location>
</feature>
<dbReference type="InterPro" id="IPR006015">
    <property type="entry name" value="Universal_stress_UspA"/>
</dbReference>
<dbReference type="Gene3D" id="3.40.50.620">
    <property type="entry name" value="HUPs"/>
    <property type="match status" value="1"/>
</dbReference>
<dbReference type="PANTHER" id="PTHR46553:SF3">
    <property type="entry name" value="ADENINE NUCLEOTIDE ALPHA HYDROLASES-LIKE SUPERFAMILY PROTEIN"/>
    <property type="match status" value="1"/>
</dbReference>
<dbReference type="EMBL" id="JBHSQJ010000010">
    <property type="protein sequence ID" value="MFC5906205.1"/>
    <property type="molecule type" value="Genomic_DNA"/>
</dbReference>
<dbReference type="RefSeq" id="WP_380579392.1">
    <property type="nucleotide sequence ID" value="NZ_JBHSQJ010000010.1"/>
</dbReference>
<evidence type="ECO:0000256" key="1">
    <source>
        <dbReference type="ARBA" id="ARBA00008791"/>
    </source>
</evidence>
<comment type="caution">
    <text evidence="3">The sequence shown here is derived from an EMBL/GenBank/DDBJ whole genome shotgun (WGS) entry which is preliminary data.</text>
</comment>
<dbReference type="Pfam" id="PF00582">
    <property type="entry name" value="Usp"/>
    <property type="match status" value="1"/>
</dbReference>
<accession>A0ABW1FWT7</accession>
<dbReference type="CDD" id="cd00293">
    <property type="entry name" value="USP-like"/>
    <property type="match status" value="1"/>
</dbReference>
<protein>
    <submittedName>
        <fullName evidence="3">Universal stress protein</fullName>
    </submittedName>
</protein>
<comment type="similarity">
    <text evidence="1">Belongs to the universal stress protein A family.</text>
</comment>
<sequence length="152" mass="15984">MSEETGSVPRIVVGVDGSEPAKAALRWAVRQARLTGATVDAVISWEYPPLLSGWTPPPSDMFDWQENATKVLDQALEEVVGPDSPVRVRPLVVHGNAAGALLDAAEGAELLVVGNRGHGGFARALLGSVSQHCTQQATCPVLVVRPQKTADA</sequence>
<organism evidence="3 4">
    <name type="scientific">Streptacidiphilus monticola</name>
    <dbReference type="NCBI Taxonomy" id="2161674"/>
    <lineage>
        <taxon>Bacteria</taxon>
        <taxon>Bacillati</taxon>
        <taxon>Actinomycetota</taxon>
        <taxon>Actinomycetes</taxon>
        <taxon>Kitasatosporales</taxon>
        <taxon>Streptomycetaceae</taxon>
        <taxon>Streptacidiphilus</taxon>
    </lineage>
</organism>
<keyword evidence="4" id="KW-1185">Reference proteome</keyword>
<reference evidence="4" key="1">
    <citation type="journal article" date="2019" name="Int. J. Syst. Evol. Microbiol.">
        <title>The Global Catalogue of Microorganisms (GCM) 10K type strain sequencing project: providing services to taxonomists for standard genome sequencing and annotation.</title>
        <authorList>
            <consortium name="The Broad Institute Genomics Platform"/>
            <consortium name="The Broad Institute Genome Sequencing Center for Infectious Disease"/>
            <person name="Wu L."/>
            <person name="Ma J."/>
        </authorList>
    </citation>
    <scope>NUCLEOTIDE SEQUENCE [LARGE SCALE GENOMIC DNA]</scope>
    <source>
        <strain evidence="4">JCM 4816</strain>
    </source>
</reference>
<gene>
    <name evidence="3" type="ORF">ACFP3V_03075</name>
</gene>
<proteinExistence type="inferred from homology"/>
<name>A0ABW1FWT7_9ACTN</name>
<evidence type="ECO:0000313" key="3">
    <source>
        <dbReference type="EMBL" id="MFC5906205.1"/>
    </source>
</evidence>
<dbReference type="InterPro" id="IPR014729">
    <property type="entry name" value="Rossmann-like_a/b/a_fold"/>
</dbReference>
<dbReference type="PRINTS" id="PR01438">
    <property type="entry name" value="UNVRSLSTRESS"/>
</dbReference>